<protein>
    <submittedName>
        <fullName evidence="2">Uncharacterized protein</fullName>
    </submittedName>
</protein>
<feature type="compositionally biased region" description="Basic and acidic residues" evidence="1">
    <location>
        <begin position="32"/>
        <end position="44"/>
    </location>
</feature>
<feature type="compositionally biased region" description="Basic and acidic residues" evidence="1">
    <location>
        <begin position="55"/>
        <end position="66"/>
    </location>
</feature>
<keyword evidence="3" id="KW-1185">Reference proteome</keyword>
<organism evidence="2 3">
    <name type="scientific">Paraphoma chrysanthemicola</name>
    <dbReference type="NCBI Taxonomy" id="798071"/>
    <lineage>
        <taxon>Eukaryota</taxon>
        <taxon>Fungi</taxon>
        <taxon>Dikarya</taxon>
        <taxon>Ascomycota</taxon>
        <taxon>Pezizomycotina</taxon>
        <taxon>Dothideomycetes</taxon>
        <taxon>Pleosporomycetidae</taxon>
        <taxon>Pleosporales</taxon>
        <taxon>Pleosporineae</taxon>
        <taxon>Phaeosphaeriaceae</taxon>
        <taxon>Paraphoma</taxon>
    </lineage>
</organism>
<feature type="region of interest" description="Disordered" evidence="1">
    <location>
        <begin position="32"/>
        <end position="68"/>
    </location>
</feature>
<reference evidence="2" key="1">
    <citation type="journal article" date="2021" name="Nat. Commun.">
        <title>Genetic determinants of endophytism in the Arabidopsis root mycobiome.</title>
        <authorList>
            <person name="Mesny F."/>
            <person name="Miyauchi S."/>
            <person name="Thiergart T."/>
            <person name="Pickel B."/>
            <person name="Atanasova L."/>
            <person name="Karlsson M."/>
            <person name="Huettel B."/>
            <person name="Barry K.W."/>
            <person name="Haridas S."/>
            <person name="Chen C."/>
            <person name="Bauer D."/>
            <person name="Andreopoulos W."/>
            <person name="Pangilinan J."/>
            <person name="LaButti K."/>
            <person name="Riley R."/>
            <person name="Lipzen A."/>
            <person name="Clum A."/>
            <person name="Drula E."/>
            <person name="Henrissat B."/>
            <person name="Kohler A."/>
            <person name="Grigoriev I.V."/>
            <person name="Martin F.M."/>
            <person name="Hacquard S."/>
        </authorList>
    </citation>
    <scope>NUCLEOTIDE SEQUENCE</scope>
    <source>
        <strain evidence="2">MPI-SDFR-AT-0120</strain>
    </source>
</reference>
<evidence type="ECO:0000313" key="2">
    <source>
        <dbReference type="EMBL" id="KAH7084328.1"/>
    </source>
</evidence>
<feature type="compositionally biased region" description="Basic residues" evidence="1">
    <location>
        <begin position="45"/>
        <end position="54"/>
    </location>
</feature>
<proteinExistence type="predicted"/>
<gene>
    <name evidence="2" type="ORF">FB567DRAFT_593800</name>
</gene>
<evidence type="ECO:0000313" key="3">
    <source>
        <dbReference type="Proteomes" id="UP000813461"/>
    </source>
</evidence>
<dbReference type="EMBL" id="JAGMVJ010000012">
    <property type="protein sequence ID" value="KAH7084328.1"/>
    <property type="molecule type" value="Genomic_DNA"/>
</dbReference>
<dbReference type="OrthoDB" id="3755201at2759"/>
<accession>A0A8K0R5C7</accession>
<comment type="caution">
    <text evidence="2">The sequence shown here is derived from an EMBL/GenBank/DDBJ whole genome shotgun (WGS) entry which is preliminary data.</text>
</comment>
<dbReference type="AlphaFoldDB" id="A0A8K0R5C7"/>
<feature type="region of interest" description="Disordered" evidence="1">
    <location>
        <begin position="1"/>
        <end position="20"/>
    </location>
</feature>
<sequence length="173" mass="19619">MPTDQHGVTHAGALGLYDDADETMAADQRLERHQREHLGTVIRREQRRVRRQHRKEANTPKSEAEGRSVLLRPRSWLEKALHREHHSRIESSPLKLGEEDGTGGDKKPAKGQIKVTTEYVVVRRPATPEPTYTAEDIDPIDSPWLRECGMVRVKSDDCGGCHIVPKNSIHKNN</sequence>
<dbReference type="Proteomes" id="UP000813461">
    <property type="component" value="Unassembled WGS sequence"/>
</dbReference>
<evidence type="ECO:0000256" key="1">
    <source>
        <dbReference type="SAM" id="MobiDB-lite"/>
    </source>
</evidence>
<feature type="region of interest" description="Disordered" evidence="1">
    <location>
        <begin position="82"/>
        <end position="112"/>
    </location>
</feature>
<name>A0A8K0R5C7_9PLEO</name>